<protein>
    <submittedName>
        <fullName evidence="2">GNAT family protein</fullName>
    </submittedName>
</protein>
<dbReference type="RefSeq" id="WP_343798652.1">
    <property type="nucleotide sequence ID" value="NZ_BAAADJ010000021.1"/>
</dbReference>
<dbReference type="PROSITE" id="PS51186">
    <property type="entry name" value="GNAT"/>
    <property type="match status" value="1"/>
</dbReference>
<dbReference type="SUPFAM" id="SSF55729">
    <property type="entry name" value="Acyl-CoA N-acyltransferases (Nat)"/>
    <property type="match status" value="1"/>
</dbReference>
<reference evidence="2 3" key="1">
    <citation type="journal article" date="2019" name="Int. J. Syst. Evol. Microbiol.">
        <title>The Global Catalogue of Microorganisms (GCM) 10K type strain sequencing project: providing services to taxonomists for standard genome sequencing and annotation.</title>
        <authorList>
            <consortium name="The Broad Institute Genomics Platform"/>
            <consortium name="The Broad Institute Genome Sequencing Center for Infectious Disease"/>
            <person name="Wu L."/>
            <person name="Ma J."/>
        </authorList>
    </citation>
    <scope>NUCLEOTIDE SEQUENCE [LARGE SCALE GENOMIC DNA]</scope>
    <source>
        <strain evidence="2 3">JCM 9731</strain>
    </source>
</reference>
<gene>
    <name evidence="2" type="ORF">GCM10008967_19710</name>
</gene>
<dbReference type="InterPro" id="IPR016181">
    <property type="entry name" value="Acyl_CoA_acyltransferase"/>
</dbReference>
<comment type="caution">
    <text evidence="2">The sequence shown here is derived from an EMBL/GenBank/DDBJ whole genome shotgun (WGS) entry which is preliminary data.</text>
</comment>
<dbReference type="Gene3D" id="3.40.630.30">
    <property type="match status" value="1"/>
</dbReference>
<dbReference type="PANTHER" id="PTHR43415:SF3">
    <property type="entry name" value="GNAT-FAMILY ACETYLTRANSFERASE"/>
    <property type="match status" value="1"/>
</dbReference>
<keyword evidence="3" id="KW-1185">Reference proteome</keyword>
<feature type="domain" description="N-acetyltransferase" evidence="1">
    <location>
        <begin position="11"/>
        <end position="174"/>
    </location>
</feature>
<proteinExistence type="predicted"/>
<name>A0ABN0W8U7_9BACI</name>
<dbReference type="Proteomes" id="UP001500782">
    <property type="component" value="Unassembled WGS sequence"/>
</dbReference>
<accession>A0ABN0W8U7</accession>
<dbReference type="InterPro" id="IPR000182">
    <property type="entry name" value="GNAT_dom"/>
</dbReference>
<dbReference type="CDD" id="cd04301">
    <property type="entry name" value="NAT_SF"/>
    <property type="match status" value="1"/>
</dbReference>
<dbReference type="Pfam" id="PF13302">
    <property type="entry name" value="Acetyltransf_3"/>
    <property type="match status" value="1"/>
</dbReference>
<sequence>MIKPFLAGERVYLRPVQKSDYETIHTVTQDSEIRRLTGTQDFLTYAKIERAYEAFALEKNRFDLMIVLKENDQIIGDLALLDIDYLNRTSSVRIAIHQEEYMGNGYGTEALSLILNHAFMSLNIRRVGLNVYAFNARAISSYQKLGFRQEGIIRGEIFSNGEYHDNILMGVFAEEFFTAKQERGKNDDLH</sequence>
<dbReference type="PANTHER" id="PTHR43415">
    <property type="entry name" value="SPERMIDINE N(1)-ACETYLTRANSFERASE"/>
    <property type="match status" value="1"/>
</dbReference>
<evidence type="ECO:0000313" key="2">
    <source>
        <dbReference type="EMBL" id="GAA0329272.1"/>
    </source>
</evidence>
<organism evidence="2 3">
    <name type="scientific">Bacillus carboniphilus</name>
    <dbReference type="NCBI Taxonomy" id="86663"/>
    <lineage>
        <taxon>Bacteria</taxon>
        <taxon>Bacillati</taxon>
        <taxon>Bacillota</taxon>
        <taxon>Bacilli</taxon>
        <taxon>Bacillales</taxon>
        <taxon>Bacillaceae</taxon>
        <taxon>Bacillus</taxon>
    </lineage>
</organism>
<evidence type="ECO:0000313" key="3">
    <source>
        <dbReference type="Proteomes" id="UP001500782"/>
    </source>
</evidence>
<evidence type="ECO:0000259" key="1">
    <source>
        <dbReference type="PROSITE" id="PS51186"/>
    </source>
</evidence>
<dbReference type="EMBL" id="BAAADJ010000021">
    <property type="protein sequence ID" value="GAA0329272.1"/>
    <property type="molecule type" value="Genomic_DNA"/>
</dbReference>